<evidence type="ECO:0000313" key="1">
    <source>
        <dbReference type="EMBL" id="GIY90524.1"/>
    </source>
</evidence>
<gene>
    <name evidence="1" type="ORF">CDAR_562321</name>
</gene>
<organism evidence="1 2">
    <name type="scientific">Caerostris darwini</name>
    <dbReference type="NCBI Taxonomy" id="1538125"/>
    <lineage>
        <taxon>Eukaryota</taxon>
        <taxon>Metazoa</taxon>
        <taxon>Ecdysozoa</taxon>
        <taxon>Arthropoda</taxon>
        <taxon>Chelicerata</taxon>
        <taxon>Arachnida</taxon>
        <taxon>Araneae</taxon>
        <taxon>Araneomorphae</taxon>
        <taxon>Entelegynae</taxon>
        <taxon>Araneoidea</taxon>
        <taxon>Araneidae</taxon>
        <taxon>Caerostris</taxon>
    </lineage>
</organism>
<dbReference type="EMBL" id="BPLQ01015714">
    <property type="protein sequence ID" value="GIY90524.1"/>
    <property type="molecule type" value="Genomic_DNA"/>
</dbReference>
<sequence length="120" mass="13690">MNALALQLGLPFVTGMRLEESISLRVGRYDSITALGETPRGGKASRERMQHEKNEIAHQNRRKNISHCNESSIFHRKLFVVKERISTGLGRDMNPETPRIEKRVSYSCTTHAQLLIKMLT</sequence>
<comment type="caution">
    <text evidence="1">The sequence shown here is derived from an EMBL/GenBank/DDBJ whole genome shotgun (WGS) entry which is preliminary data.</text>
</comment>
<reference evidence="1 2" key="1">
    <citation type="submission" date="2021-06" db="EMBL/GenBank/DDBJ databases">
        <title>Caerostris darwini draft genome.</title>
        <authorList>
            <person name="Kono N."/>
            <person name="Arakawa K."/>
        </authorList>
    </citation>
    <scope>NUCLEOTIDE SEQUENCE [LARGE SCALE GENOMIC DNA]</scope>
</reference>
<dbReference type="Proteomes" id="UP001054837">
    <property type="component" value="Unassembled WGS sequence"/>
</dbReference>
<dbReference type="AlphaFoldDB" id="A0AAV4X9F3"/>
<proteinExistence type="predicted"/>
<name>A0AAV4X9F3_9ARAC</name>
<protein>
    <submittedName>
        <fullName evidence="1">Uncharacterized protein</fullName>
    </submittedName>
</protein>
<accession>A0AAV4X9F3</accession>
<evidence type="ECO:0000313" key="2">
    <source>
        <dbReference type="Proteomes" id="UP001054837"/>
    </source>
</evidence>
<keyword evidence="2" id="KW-1185">Reference proteome</keyword>